<dbReference type="InterPro" id="IPR059112">
    <property type="entry name" value="CysZ/EI24"/>
</dbReference>
<proteinExistence type="predicted"/>
<dbReference type="Pfam" id="PF07264">
    <property type="entry name" value="EI24"/>
    <property type="match status" value="1"/>
</dbReference>
<evidence type="ECO:0000256" key="3">
    <source>
        <dbReference type="ARBA" id="ARBA00022989"/>
    </source>
</evidence>
<name>A0A917E878_9HYPH</name>
<evidence type="ECO:0000256" key="1">
    <source>
        <dbReference type="ARBA" id="ARBA00004141"/>
    </source>
</evidence>
<dbReference type="NCBIfam" id="NF009407">
    <property type="entry name" value="PRK12768.1"/>
    <property type="match status" value="1"/>
</dbReference>
<keyword evidence="3 5" id="KW-1133">Transmembrane helix</keyword>
<gene>
    <name evidence="6" type="ORF">GCM10011390_29870</name>
</gene>
<reference evidence="6" key="1">
    <citation type="journal article" date="2014" name="Int. J. Syst. Evol. Microbiol.">
        <title>Complete genome sequence of Corynebacterium casei LMG S-19264T (=DSM 44701T), isolated from a smear-ripened cheese.</title>
        <authorList>
            <consortium name="US DOE Joint Genome Institute (JGI-PGF)"/>
            <person name="Walter F."/>
            <person name="Albersmeier A."/>
            <person name="Kalinowski J."/>
            <person name="Ruckert C."/>
        </authorList>
    </citation>
    <scope>NUCLEOTIDE SEQUENCE</scope>
    <source>
        <strain evidence="6">CGMCC 1.15367</strain>
    </source>
</reference>
<organism evidence="6 7">
    <name type="scientific">Aureimonas endophytica</name>
    <dbReference type="NCBI Taxonomy" id="2027858"/>
    <lineage>
        <taxon>Bacteria</taxon>
        <taxon>Pseudomonadati</taxon>
        <taxon>Pseudomonadota</taxon>
        <taxon>Alphaproteobacteria</taxon>
        <taxon>Hyphomicrobiales</taxon>
        <taxon>Aurantimonadaceae</taxon>
        <taxon>Aureimonas</taxon>
    </lineage>
</organism>
<evidence type="ECO:0000313" key="7">
    <source>
        <dbReference type="Proteomes" id="UP000644699"/>
    </source>
</evidence>
<evidence type="ECO:0000256" key="2">
    <source>
        <dbReference type="ARBA" id="ARBA00022692"/>
    </source>
</evidence>
<keyword evidence="7" id="KW-1185">Reference proteome</keyword>
<evidence type="ECO:0000256" key="4">
    <source>
        <dbReference type="ARBA" id="ARBA00023136"/>
    </source>
</evidence>
<dbReference type="RefSeq" id="WP_188909788.1">
    <property type="nucleotide sequence ID" value="NZ_BMIQ01000004.1"/>
</dbReference>
<reference evidence="6" key="2">
    <citation type="submission" date="2020-09" db="EMBL/GenBank/DDBJ databases">
        <authorList>
            <person name="Sun Q."/>
            <person name="Zhou Y."/>
        </authorList>
    </citation>
    <scope>NUCLEOTIDE SEQUENCE</scope>
    <source>
        <strain evidence="6">CGMCC 1.15367</strain>
    </source>
</reference>
<feature type="transmembrane region" description="Helical" evidence="5">
    <location>
        <begin position="21"/>
        <end position="49"/>
    </location>
</feature>
<evidence type="ECO:0000313" key="6">
    <source>
        <dbReference type="EMBL" id="GGE08840.1"/>
    </source>
</evidence>
<dbReference type="Proteomes" id="UP000644699">
    <property type="component" value="Unassembled WGS sequence"/>
</dbReference>
<feature type="transmembrane region" description="Helical" evidence="5">
    <location>
        <begin position="190"/>
        <end position="212"/>
    </location>
</feature>
<keyword evidence="4 5" id="KW-0472">Membrane</keyword>
<keyword evidence="2 5" id="KW-0812">Transmembrane</keyword>
<comment type="caution">
    <text evidence="6">The sequence shown here is derived from an EMBL/GenBank/DDBJ whole genome shotgun (WGS) entry which is preliminary data.</text>
</comment>
<dbReference type="EMBL" id="BMIQ01000004">
    <property type="protein sequence ID" value="GGE08840.1"/>
    <property type="molecule type" value="Genomic_DNA"/>
</dbReference>
<dbReference type="AlphaFoldDB" id="A0A917E878"/>
<comment type="subcellular location">
    <subcellularLocation>
        <location evidence="1">Membrane</location>
        <topology evidence="1">Multi-pass membrane protein</topology>
    </subcellularLocation>
</comment>
<feature type="transmembrane region" description="Helical" evidence="5">
    <location>
        <begin position="119"/>
        <end position="145"/>
    </location>
</feature>
<accession>A0A917E878</accession>
<sequence length="249" mass="26854">MLATAVTRALADLLSPPFRAALWKVLGLTALFLVALWFAVEALFGAFVLPLAGDHLPQLPDWATGAGTLAGWAAGLVLAVALFFLIGPVSAITAGFFLDDVAAVVERTRYPEAPQGREMPLLPALWLSLKFFGIVILGNLLAFALLLVPGLHFVAFFLVNGYLLGREYFEFAALRYRPEEEAKALRRRHAGLVFLGGAAIAAFLAVPLLNLLTPLFAAALMVNLHRLVTARSEADAKVPRHRSPSTSRT</sequence>
<evidence type="ECO:0000256" key="5">
    <source>
        <dbReference type="SAM" id="Phobius"/>
    </source>
</evidence>
<feature type="transmembrane region" description="Helical" evidence="5">
    <location>
        <begin position="69"/>
        <end position="98"/>
    </location>
</feature>
<protein>
    <submittedName>
        <fullName evidence="6">Cysteine biosynthesis protein</fullName>
    </submittedName>
</protein>
<feature type="transmembrane region" description="Helical" evidence="5">
    <location>
        <begin position="151"/>
        <end position="169"/>
    </location>
</feature>